<keyword evidence="3" id="KW-1185">Reference proteome</keyword>
<dbReference type="Proteomes" id="UP000013776">
    <property type="component" value="Unassembled WGS sequence"/>
</dbReference>
<feature type="region of interest" description="Disordered" evidence="1">
    <location>
        <begin position="516"/>
        <end position="544"/>
    </location>
</feature>
<dbReference type="VEuPathDB" id="FungiDB:TAPDE_000628"/>
<dbReference type="AlphaFoldDB" id="R4X9Q0"/>
<protein>
    <submittedName>
        <fullName evidence="2">Uncharacterized protein</fullName>
    </submittedName>
</protein>
<feature type="compositionally biased region" description="Basic and acidic residues" evidence="1">
    <location>
        <begin position="330"/>
        <end position="358"/>
    </location>
</feature>
<proteinExistence type="predicted"/>
<name>R4X9Q0_TAPDE</name>
<feature type="compositionally biased region" description="Basic and acidic residues" evidence="1">
    <location>
        <begin position="390"/>
        <end position="405"/>
    </location>
</feature>
<evidence type="ECO:0000313" key="2">
    <source>
        <dbReference type="EMBL" id="CCG80964.1"/>
    </source>
</evidence>
<feature type="compositionally biased region" description="Basic and acidic residues" evidence="1">
    <location>
        <begin position="525"/>
        <end position="544"/>
    </location>
</feature>
<sequence>MKNSSSPFKEDKARWNLLVKTLINETAHLSSIPYESLSSGTVPEDDPEVILRECRHMVEDLTALYSHQKSHHKRETAAKDSRSSVNVPVVGAVARTPNIPLPPLVASLTKIDADLAAVDALVAGLTSGDSVKSHRSLLEQREILLAKRARVQRQRDAMGGAVKDLLSVGSVGEVYRVAQSVADSCPSVPDYARFLRNVLIHALILAIIEASFEEQRKGRVSLVVDKVLNLQALARKDHTASQAAEETRRVFGEVFEHPAITRLPLAQLLDKTTLTKYNNRLTIDAEVKVKDSKTTKISDASAIEHWILSQTWVTDEELMVDSFALQPRTATEENESRKDDKLDGTKADELASRMDESRSSNGDNIATDMADLERVESKKLYSRSNSSKSSSHEGSENLDRTKPDDYDFAFPSVPTNMVAHHESKLQTSEDAVEGIDEAEAQRLINLFASSPEASDDSRDEEPDYSEMVDLTPAEQEEVLKALASAREHHVEHSNDRLADGENVQELMKQAQAALKEFDLDDENKSDDKSDVVEHDRISDTDSVD</sequence>
<comment type="caution">
    <text evidence="2">The sequence shown here is derived from an EMBL/GenBank/DDBJ whole genome shotgun (WGS) entry which is preliminary data.</text>
</comment>
<evidence type="ECO:0000256" key="1">
    <source>
        <dbReference type="SAM" id="MobiDB-lite"/>
    </source>
</evidence>
<accession>R4X9Q0</accession>
<organism evidence="2 3">
    <name type="scientific">Taphrina deformans (strain PYCC 5710 / ATCC 11124 / CBS 356.35 / IMI 108563 / JCM 9778 / NBRC 8474)</name>
    <name type="common">Peach leaf curl fungus</name>
    <name type="synonym">Lalaria deformans</name>
    <dbReference type="NCBI Taxonomy" id="1097556"/>
    <lineage>
        <taxon>Eukaryota</taxon>
        <taxon>Fungi</taxon>
        <taxon>Dikarya</taxon>
        <taxon>Ascomycota</taxon>
        <taxon>Taphrinomycotina</taxon>
        <taxon>Taphrinomycetes</taxon>
        <taxon>Taphrinales</taxon>
        <taxon>Taphrinaceae</taxon>
        <taxon>Taphrina</taxon>
    </lineage>
</organism>
<feature type="region of interest" description="Disordered" evidence="1">
    <location>
        <begin position="326"/>
        <end position="410"/>
    </location>
</feature>
<evidence type="ECO:0000313" key="3">
    <source>
        <dbReference type="Proteomes" id="UP000013776"/>
    </source>
</evidence>
<reference evidence="2 3" key="1">
    <citation type="journal article" date="2013" name="MBio">
        <title>Genome sequencing of the plant pathogen Taphrina deformans, the causal agent of peach leaf curl.</title>
        <authorList>
            <person name="Cisse O.H."/>
            <person name="Almeida J.M.G.C.F."/>
            <person name="Fonseca A."/>
            <person name="Kumar A.A."/>
            <person name="Salojaervi J."/>
            <person name="Overmyer K."/>
            <person name="Hauser P.M."/>
            <person name="Pagni M."/>
        </authorList>
    </citation>
    <scope>NUCLEOTIDE SEQUENCE [LARGE SCALE GENOMIC DNA]</scope>
    <source>
        <strain evidence="3">PYCC 5710 / ATCC 11124 / CBS 356.35 / IMI 108563 / JCM 9778 / NBRC 8474</strain>
    </source>
</reference>
<gene>
    <name evidence="2" type="ORF">TAPDE_000628</name>
</gene>
<dbReference type="EMBL" id="CAHR02000020">
    <property type="protein sequence ID" value="CCG80964.1"/>
    <property type="molecule type" value="Genomic_DNA"/>
</dbReference>